<feature type="compositionally biased region" description="Low complexity" evidence="1">
    <location>
        <begin position="247"/>
        <end position="296"/>
    </location>
</feature>
<dbReference type="InterPro" id="IPR001343">
    <property type="entry name" value="Hemolysn_Ca-bd"/>
</dbReference>
<proteinExistence type="predicted"/>
<dbReference type="RefSeq" id="WP_320294501.1">
    <property type="nucleotide sequence ID" value="NZ_JAVIIU010000003.1"/>
</dbReference>
<reference evidence="2 3" key="1">
    <citation type="submission" date="2023-08" db="EMBL/GenBank/DDBJ databases">
        <title>Implementing the SeqCode for naming new Mesorhizobium species isolated from Vachellia karroo root nodules.</title>
        <authorList>
            <person name="Van Lill M."/>
        </authorList>
    </citation>
    <scope>NUCLEOTIDE SEQUENCE [LARGE SCALE GENOMIC DNA]</scope>
    <source>
        <strain evidence="2 3">VK2B</strain>
    </source>
</reference>
<evidence type="ECO:0000313" key="2">
    <source>
        <dbReference type="EMBL" id="MDX8484635.1"/>
    </source>
</evidence>
<organism evidence="2 3">
    <name type="scientific">Mesorhizobium humile</name>
    <dbReference type="NCBI Taxonomy" id="3072313"/>
    <lineage>
        <taxon>Bacteria</taxon>
        <taxon>Pseudomonadati</taxon>
        <taxon>Pseudomonadota</taxon>
        <taxon>Alphaproteobacteria</taxon>
        <taxon>Hyphomicrobiales</taxon>
        <taxon>Phyllobacteriaceae</taxon>
        <taxon>Mesorhizobium</taxon>
    </lineage>
</organism>
<dbReference type="InterPro" id="IPR017853">
    <property type="entry name" value="GH"/>
</dbReference>
<dbReference type="PRINTS" id="PR00313">
    <property type="entry name" value="CABNDNGRPT"/>
</dbReference>
<evidence type="ECO:0000313" key="3">
    <source>
        <dbReference type="Proteomes" id="UP001280156"/>
    </source>
</evidence>
<name>A0ABU4YCH1_9HYPH</name>
<accession>A0ABU4YCH1</accession>
<comment type="caution">
    <text evidence="2">The sequence shown here is derived from an EMBL/GenBank/DDBJ whole genome shotgun (WGS) entry which is preliminary data.</text>
</comment>
<dbReference type="SUPFAM" id="SSF51120">
    <property type="entry name" value="beta-Roll"/>
    <property type="match status" value="1"/>
</dbReference>
<dbReference type="SUPFAM" id="SSF51445">
    <property type="entry name" value="(Trans)glycosidases"/>
    <property type="match status" value="1"/>
</dbReference>
<sequence>MTLHYTSGSGGLGAPIAAAGFNLVDVQSVDQLNALPAGQKGLVWLNEVNGATSSFTQKVAPFIGNPNLYGFFLADEPDPTGKWGTYASAANLKAESDWIHANVPGAKTFITMMNMGSSTNPDFSNTYNPANTHIDYYGVDPYPVRTGTSTIDYNMIDRAANAAVASGIPASQIVPVYQAFGGGSWTTDTGGQYVMPTAAQEQTMMDHWAKLAPSPAFDYAYAWGSQQGDTSLGNDKALQSVFLQHNTSSTTPPASSSAGTSSTPAGTGTSTSSGTGTSSASSSTGTSSAPAGATTSHTIYGTPGDNVLHGTTGADTMVGGAGNDTYYVNNAGDRVLEAIHGGTDTVLASVSHALLFGSEIEHLATTNRSGTTAINLSGNSSAQTIDGNAGPNVINGRGGHDVLTGNGGKDVFVFHSALKADNIAKVTDFNVGQDKIKLDHSVFAGLHAGALPMQDLHIGASAHAGTDHIIYNSSTGALSFDSDGSGAAHQVQFAALAPHLSLTASSFVVV</sequence>
<feature type="region of interest" description="Disordered" evidence="1">
    <location>
        <begin position="246"/>
        <end position="307"/>
    </location>
</feature>
<dbReference type="Pfam" id="PF00353">
    <property type="entry name" value="HemolysinCabind"/>
    <property type="match status" value="2"/>
</dbReference>
<dbReference type="EMBL" id="JAVIIV010000003">
    <property type="protein sequence ID" value="MDX8484635.1"/>
    <property type="molecule type" value="Genomic_DNA"/>
</dbReference>
<gene>
    <name evidence="2" type="ORF">RFM52_05500</name>
</gene>
<dbReference type="InterPro" id="IPR011049">
    <property type="entry name" value="Serralysin-like_metalloprot_C"/>
</dbReference>
<protein>
    <submittedName>
        <fullName evidence="2">Calcium-binding protein</fullName>
    </submittedName>
</protein>
<dbReference type="Gene3D" id="2.150.10.10">
    <property type="entry name" value="Serralysin-like metalloprotease, C-terminal"/>
    <property type="match status" value="2"/>
</dbReference>
<dbReference type="Proteomes" id="UP001280156">
    <property type="component" value="Unassembled WGS sequence"/>
</dbReference>
<evidence type="ECO:0000256" key="1">
    <source>
        <dbReference type="SAM" id="MobiDB-lite"/>
    </source>
</evidence>
<keyword evidence="3" id="KW-1185">Reference proteome</keyword>